<dbReference type="InterPro" id="IPR038614">
    <property type="entry name" value="GK_N_sf"/>
</dbReference>
<evidence type="ECO:0000259" key="2">
    <source>
        <dbReference type="Pfam" id="PF13660"/>
    </source>
</evidence>
<name>A0A1F6Y620_9BACT</name>
<dbReference type="SUPFAM" id="SSF82544">
    <property type="entry name" value="GckA/TtuD-like"/>
    <property type="match status" value="1"/>
</dbReference>
<dbReference type="Proteomes" id="UP000177693">
    <property type="component" value="Unassembled WGS sequence"/>
</dbReference>
<dbReference type="Pfam" id="PF13660">
    <property type="entry name" value="DUF4147"/>
    <property type="match status" value="1"/>
</dbReference>
<dbReference type="PANTHER" id="PTHR12227">
    <property type="entry name" value="GLYCERATE KINASE"/>
    <property type="match status" value="1"/>
</dbReference>
<sequence>MKNYIKNFSELATSENRKLALTIAEAGLAVIDTEEVILRSVKLQDNILSVQGKSFDLSKFKKIKVVGFGKASMDGALALEKVLGSKIEGGAVIGLSKVDAPHIETFAGTHPRPSQKNVEAGDRIYEILKDSSEEDLVIALVSGGGSALLCYSPHECDQNVRLYDEFLKYGQKITEMNTVRKHLSILKGGGVARAAFPATVIGLIFSDVPGDRFMDVSSGPTYKDESKIADAQAIIDKYNLGKFNLLETTKEDKYFEKVHNFVLVSNKTAVEAMDQKGKELGLQTKIVSTELYDEIEVALHKIFHEKADNTVVLVAGEPKLVVAKKGGSGGRNLYMGLEAIKSKMVDNDSVFIVLASDGMDNSDAAGAIVDKSTLEKVKKLGLDIDDALERFDAYPIFKNSGDMILTGPTGANVSDLMILLTKK</sequence>
<dbReference type="InterPro" id="IPR039760">
    <property type="entry name" value="MOFRL_protein"/>
</dbReference>
<dbReference type="InterPro" id="IPR007835">
    <property type="entry name" value="MOFRL"/>
</dbReference>
<dbReference type="AlphaFoldDB" id="A0A1F6Y620"/>
<dbReference type="InterPro" id="IPR037035">
    <property type="entry name" value="GK-like_C_sf"/>
</dbReference>
<dbReference type="InterPro" id="IPR025286">
    <property type="entry name" value="MOFRL_assoc_dom"/>
</dbReference>
<evidence type="ECO:0008006" key="5">
    <source>
        <dbReference type="Google" id="ProtNLM"/>
    </source>
</evidence>
<comment type="caution">
    <text evidence="3">The sequence shown here is derived from an EMBL/GenBank/DDBJ whole genome shotgun (WGS) entry which is preliminary data.</text>
</comment>
<evidence type="ECO:0000259" key="1">
    <source>
        <dbReference type="Pfam" id="PF05161"/>
    </source>
</evidence>
<gene>
    <name evidence="3" type="ORF">A3I23_01685</name>
</gene>
<dbReference type="PANTHER" id="PTHR12227:SF0">
    <property type="entry name" value="GLYCERATE KINASE"/>
    <property type="match status" value="1"/>
</dbReference>
<protein>
    <recommendedName>
        <fullName evidence="5">Glycerate kinase</fullName>
    </recommendedName>
</protein>
<proteinExistence type="predicted"/>
<dbReference type="Gene3D" id="3.40.1480.10">
    <property type="entry name" value="MOFRL domain"/>
    <property type="match status" value="1"/>
</dbReference>
<reference evidence="3 4" key="1">
    <citation type="journal article" date="2016" name="Nat. Commun.">
        <title>Thousands of microbial genomes shed light on interconnected biogeochemical processes in an aquifer system.</title>
        <authorList>
            <person name="Anantharaman K."/>
            <person name="Brown C.T."/>
            <person name="Hug L.A."/>
            <person name="Sharon I."/>
            <person name="Castelle C.J."/>
            <person name="Probst A.J."/>
            <person name="Thomas B.C."/>
            <person name="Singh A."/>
            <person name="Wilkins M.J."/>
            <person name="Karaoz U."/>
            <person name="Brodie E.L."/>
            <person name="Williams K.H."/>
            <person name="Hubbard S.S."/>
            <person name="Banfield J.F."/>
        </authorList>
    </citation>
    <scope>NUCLEOTIDE SEQUENCE [LARGE SCALE GENOMIC DNA]</scope>
</reference>
<feature type="domain" description="MOFRL" evidence="1">
    <location>
        <begin position="311"/>
        <end position="415"/>
    </location>
</feature>
<organism evidence="3 4">
    <name type="scientific">Candidatus Nomurabacteria bacterium RIFCSPLOWO2_02_FULL_40_67</name>
    <dbReference type="NCBI Taxonomy" id="1801787"/>
    <lineage>
        <taxon>Bacteria</taxon>
        <taxon>Candidatus Nomuraibacteriota</taxon>
    </lineage>
</organism>
<dbReference type="GO" id="GO:0005737">
    <property type="term" value="C:cytoplasm"/>
    <property type="evidence" value="ECO:0007669"/>
    <property type="project" value="TreeGrafter"/>
</dbReference>
<accession>A0A1F6Y620</accession>
<dbReference type="EMBL" id="MFVL01000011">
    <property type="protein sequence ID" value="OGJ01789.1"/>
    <property type="molecule type" value="Genomic_DNA"/>
</dbReference>
<feature type="domain" description="MOFRL-associated" evidence="2">
    <location>
        <begin position="20"/>
        <end position="241"/>
    </location>
</feature>
<evidence type="ECO:0000313" key="3">
    <source>
        <dbReference type="EMBL" id="OGJ01789.1"/>
    </source>
</evidence>
<dbReference type="GO" id="GO:0008887">
    <property type="term" value="F:glycerate kinase activity"/>
    <property type="evidence" value="ECO:0007669"/>
    <property type="project" value="InterPro"/>
</dbReference>
<evidence type="ECO:0000313" key="4">
    <source>
        <dbReference type="Proteomes" id="UP000177693"/>
    </source>
</evidence>
<dbReference type="Pfam" id="PF05161">
    <property type="entry name" value="MOFRL"/>
    <property type="match status" value="1"/>
</dbReference>
<dbReference type="Gene3D" id="3.40.50.10180">
    <property type="entry name" value="Glycerate kinase, MOFRL-like N-terminal domain"/>
    <property type="match status" value="1"/>
</dbReference>